<proteinExistence type="predicted"/>
<evidence type="ECO:0000256" key="12">
    <source>
        <dbReference type="ARBA" id="ARBA00023026"/>
    </source>
</evidence>
<feature type="active site" description="Charge relay system" evidence="15">
    <location>
        <position position="304"/>
    </location>
</feature>
<comment type="caution">
    <text evidence="18">The sequence shown here is derived from an EMBL/GenBank/DDBJ whole genome shotgun (WGS) entry which is preliminary data.</text>
</comment>
<reference evidence="18" key="1">
    <citation type="submission" date="2023-03" db="EMBL/GenBank/DDBJ databases">
        <title>Massive genome expansion in bonnet fungi (Mycena s.s.) driven by repeated elements and novel gene families across ecological guilds.</title>
        <authorList>
            <consortium name="Lawrence Berkeley National Laboratory"/>
            <person name="Harder C.B."/>
            <person name="Miyauchi S."/>
            <person name="Viragh M."/>
            <person name="Kuo A."/>
            <person name="Thoen E."/>
            <person name="Andreopoulos B."/>
            <person name="Lu D."/>
            <person name="Skrede I."/>
            <person name="Drula E."/>
            <person name="Henrissat B."/>
            <person name="Morin E."/>
            <person name="Kohler A."/>
            <person name="Barry K."/>
            <person name="LaButti K."/>
            <person name="Morin E."/>
            <person name="Salamov A."/>
            <person name="Lipzen A."/>
            <person name="Mereny Z."/>
            <person name="Hegedus B."/>
            <person name="Baldrian P."/>
            <person name="Stursova M."/>
            <person name="Weitz H."/>
            <person name="Taylor A."/>
            <person name="Grigoriev I.V."/>
            <person name="Nagy L.G."/>
            <person name="Martin F."/>
            <person name="Kauserud H."/>
        </authorList>
    </citation>
    <scope>NUCLEOTIDE SEQUENCE</scope>
    <source>
        <strain evidence="18">CBHHK188m</strain>
    </source>
</reference>
<evidence type="ECO:0000256" key="6">
    <source>
        <dbReference type="ARBA" id="ARBA00022670"/>
    </source>
</evidence>
<dbReference type="FunFam" id="3.40.50.200:FF:000015">
    <property type="entry name" value="Tripeptidyl peptidase A"/>
    <property type="match status" value="1"/>
</dbReference>
<keyword evidence="7 15" id="KW-0479">Metal-binding</keyword>
<dbReference type="CDD" id="cd04056">
    <property type="entry name" value="Peptidases_S53"/>
    <property type="match status" value="1"/>
</dbReference>
<dbReference type="GO" id="GO:0004252">
    <property type="term" value="F:serine-type endopeptidase activity"/>
    <property type="evidence" value="ECO:0007669"/>
    <property type="project" value="UniProtKB-UniRule"/>
</dbReference>
<evidence type="ECO:0000256" key="8">
    <source>
        <dbReference type="ARBA" id="ARBA00022729"/>
    </source>
</evidence>
<evidence type="ECO:0000256" key="7">
    <source>
        <dbReference type="ARBA" id="ARBA00022723"/>
    </source>
</evidence>
<keyword evidence="11 15" id="KW-0106">Calcium</keyword>
<dbReference type="InterPro" id="IPR030400">
    <property type="entry name" value="Sedolisin_dom"/>
</dbReference>
<protein>
    <recommendedName>
        <fullName evidence="4">tripeptidyl-peptidase II</fullName>
        <ecNumber evidence="4">3.4.14.10</ecNumber>
    </recommendedName>
</protein>
<comment type="cofactor">
    <cofactor evidence="15">
        <name>Ca(2+)</name>
        <dbReference type="ChEBI" id="CHEBI:29108"/>
    </cofactor>
    <text evidence="15">Binds 1 Ca(2+) ion per subunit.</text>
</comment>
<dbReference type="Pfam" id="PF00082">
    <property type="entry name" value="Peptidase_S8"/>
    <property type="match status" value="1"/>
</dbReference>
<dbReference type="AlphaFoldDB" id="A0AAD7HAC5"/>
<keyword evidence="10 15" id="KW-0720">Serine protease</keyword>
<dbReference type="InterPro" id="IPR036852">
    <property type="entry name" value="Peptidase_S8/S53_dom_sf"/>
</dbReference>
<feature type="active site" description="Charge relay system" evidence="15">
    <location>
        <position position="308"/>
    </location>
</feature>
<dbReference type="InterPro" id="IPR000209">
    <property type="entry name" value="Peptidase_S8/S53_dom"/>
</dbReference>
<dbReference type="PROSITE" id="PS51695">
    <property type="entry name" value="SEDOLISIN"/>
    <property type="match status" value="1"/>
</dbReference>
<feature type="binding site" evidence="15">
    <location>
        <position position="616"/>
    </location>
    <ligand>
        <name>Ca(2+)</name>
        <dbReference type="ChEBI" id="CHEBI:29108"/>
    </ligand>
</feature>
<accession>A0AAD7HAC5</accession>
<keyword evidence="9 15" id="KW-0378">Hydrolase</keyword>
<dbReference type="InterPro" id="IPR050819">
    <property type="entry name" value="Tripeptidyl-peptidase_I"/>
</dbReference>
<keyword evidence="13" id="KW-0865">Zymogen</keyword>
<evidence type="ECO:0000256" key="16">
    <source>
        <dbReference type="SAM" id="SignalP"/>
    </source>
</evidence>
<evidence type="ECO:0000259" key="17">
    <source>
        <dbReference type="PROSITE" id="PS51695"/>
    </source>
</evidence>
<evidence type="ECO:0000256" key="11">
    <source>
        <dbReference type="ARBA" id="ARBA00022837"/>
    </source>
</evidence>
<keyword evidence="14" id="KW-0325">Glycoprotein</keyword>
<dbReference type="PANTHER" id="PTHR14218">
    <property type="entry name" value="PROTEASE S8 TRIPEPTIDYL PEPTIDASE I CLN2"/>
    <property type="match status" value="1"/>
</dbReference>
<dbReference type="GO" id="GO:0006508">
    <property type="term" value="P:proteolysis"/>
    <property type="evidence" value="ECO:0007669"/>
    <property type="project" value="UniProtKB-KW"/>
</dbReference>
<keyword evidence="6 15" id="KW-0645">Protease</keyword>
<keyword evidence="19" id="KW-1185">Reference proteome</keyword>
<gene>
    <name evidence="18" type="ORF">DFH07DRAFT_762500</name>
</gene>
<evidence type="ECO:0000256" key="2">
    <source>
        <dbReference type="ARBA" id="ARBA00002451"/>
    </source>
</evidence>
<dbReference type="EC" id="3.4.14.10" evidence="4"/>
<dbReference type="GO" id="GO:0046872">
    <property type="term" value="F:metal ion binding"/>
    <property type="evidence" value="ECO:0007669"/>
    <property type="project" value="UniProtKB-UniRule"/>
</dbReference>
<evidence type="ECO:0000313" key="19">
    <source>
        <dbReference type="Proteomes" id="UP001215280"/>
    </source>
</evidence>
<feature type="domain" description="Peptidase S53" evidence="17">
    <location>
        <begin position="224"/>
        <end position="636"/>
    </location>
</feature>
<feature type="binding site" evidence="15">
    <location>
        <position position="614"/>
    </location>
    <ligand>
        <name>Ca(2+)</name>
        <dbReference type="ChEBI" id="CHEBI:29108"/>
    </ligand>
</feature>
<comment type="catalytic activity">
    <reaction evidence="1">
        <text>Release of an N-terminal tripeptide from a polypeptide.</text>
        <dbReference type="EC" id="3.4.14.10"/>
    </reaction>
</comment>
<keyword evidence="5" id="KW-0964">Secreted</keyword>
<evidence type="ECO:0000256" key="3">
    <source>
        <dbReference type="ARBA" id="ARBA00004239"/>
    </source>
</evidence>
<dbReference type="PANTHER" id="PTHR14218:SF19">
    <property type="entry name" value="SERINE PROTEASE AORO, PUTATIVE (AFU_ORTHOLOGUE AFUA_6G10250)-RELATED"/>
    <property type="match status" value="1"/>
</dbReference>
<evidence type="ECO:0000256" key="15">
    <source>
        <dbReference type="PROSITE-ProRule" id="PRU01032"/>
    </source>
</evidence>
<feature type="chain" id="PRO_5042255324" description="tripeptidyl-peptidase II" evidence="16">
    <location>
        <begin position="16"/>
        <end position="637"/>
    </location>
</feature>
<organism evidence="18 19">
    <name type="scientific">Mycena maculata</name>
    <dbReference type="NCBI Taxonomy" id="230809"/>
    <lineage>
        <taxon>Eukaryota</taxon>
        <taxon>Fungi</taxon>
        <taxon>Dikarya</taxon>
        <taxon>Basidiomycota</taxon>
        <taxon>Agaricomycotina</taxon>
        <taxon>Agaricomycetes</taxon>
        <taxon>Agaricomycetidae</taxon>
        <taxon>Agaricales</taxon>
        <taxon>Marasmiineae</taxon>
        <taxon>Mycenaceae</taxon>
        <taxon>Mycena</taxon>
    </lineage>
</organism>
<dbReference type="GO" id="GO:0008240">
    <property type="term" value="F:tripeptidyl-peptidase activity"/>
    <property type="evidence" value="ECO:0007669"/>
    <property type="project" value="UniProtKB-EC"/>
</dbReference>
<evidence type="ECO:0000256" key="9">
    <source>
        <dbReference type="ARBA" id="ARBA00022801"/>
    </source>
</evidence>
<evidence type="ECO:0000256" key="14">
    <source>
        <dbReference type="ARBA" id="ARBA00023180"/>
    </source>
</evidence>
<feature type="binding site" evidence="15">
    <location>
        <position position="596"/>
    </location>
    <ligand>
        <name>Ca(2+)</name>
        <dbReference type="ChEBI" id="CHEBI:29108"/>
    </ligand>
</feature>
<evidence type="ECO:0000313" key="18">
    <source>
        <dbReference type="EMBL" id="KAJ7716256.1"/>
    </source>
</evidence>
<dbReference type="Gene3D" id="3.40.50.200">
    <property type="entry name" value="Peptidase S8/S53 domain"/>
    <property type="match status" value="1"/>
</dbReference>
<dbReference type="InterPro" id="IPR015366">
    <property type="entry name" value="S53_propep"/>
</dbReference>
<feature type="binding site" evidence="15">
    <location>
        <position position="595"/>
    </location>
    <ligand>
        <name>Ca(2+)</name>
        <dbReference type="ChEBI" id="CHEBI:29108"/>
    </ligand>
</feature>
<feature type="signal peptide" evidence="16">
    <location>
        <begin position="1"/>
        <end position="15"/>
    </location>
</feature>
<dbReference type="Pfam" id="PF09286">
    <property type="entry name" value="Pro-kuma_activ"/>
    <property type="match status" value="1"/>
</dbReference>
<feature type="active site" description="Charge relay system" evidence="15">
    <location>
        <position position="552"/>
    </location>
</feature>
<dbReference type="SUPFAM" id="SSF52743">
    <property type="entry name" value="Subtilisin-like"/>
    <property type="match status" value="1"/>
</dbReference>
<evidence type="ECO:0000256" key="10">
    <source>
        <dbReference type="ARBA" id="ARBA00022825"/>
    </source>
</evidence>
<comment type="function">
    <text evidence="2">Secreted tripeptidyl-peptidase which degrades proteins at acidic pHs and is involved in virulence.</text>
</comment>
<dbReference type="Proteomes" id="UP001215280">
    <property type="component" value="Unassembled WGS sequence"/>
</dbReference>
<comment type="subcellular location">
    <subcellularLocation>
        <location evidence="3">Secreted</location>
        <location evidence="3">Extracellular space</location>
    </subcellularLocation>
</comment>
<keyword evidence="12" id="KW-0843">Virulence</keyword>
<dbReference type="SUPFAM" id="SSF54897">
    <property type="entry name" value="Protease propeptides/inhibitors"/>
    <property type="match status" value="1"/>
</dbReference>
<dbReference type="GO" id="GO:0005576">
    <property type="term" value="C:extracellular region"/>
    <property type="evidence" value="ECO:0007669"/>
    <property type="project" value="UniProtKB-SubCell"/>
</dbReference>
<evidence type="ECO:0000256" key="5">
    <source>
        <dbReference type="ARBA" id="ARBA00022525"/>
    </source>
</evidence>
<evidence type="ECO:0000256" key="4">
    <source>
        <dbReference type="ARBA" id="ARBA00012462"/>
    </source>
</evidence>
<name>A0AAD7HAC5_9AGAR</name>
<evidence type="ECO:0000256" key="1">
    <source>
        <dbReference type="ARBA" id="ARBA00001910"/>
    </source>
</evidence>
<dbReference type="SMART" id="SM00944">
    <property type="entry name" value="Pro-kuma_activ"/>
    <property type="match status" value="1"/>
</dbReference>
<dbReference type="CDD" id="cd11377">
    <property type="entry name" value="Pro-peptidase_S53"/>
    <property type="match status" value="1"/>
</dbReference>
<sequence length="637" mass="67522">MLVFFPLALAAVAAAQTLSPSVQHAKRTHLPAGWSRVRRHASDAVLPLRFGLTQPNTDMNTLEALLNDVSHPESPNYGMHWTPARVAEHFAPSDEAIHAVTSWIADNGLAKERVRVSKTKGWVMLNASVAETEALLNTEYHVFVHESSGKEHVACDEYNLPAHIIPHVAVVTPSIDFNAILTKRSSGTTSTHITIGQPGAGTVSPKLTTTISTILTELEDCDKQITPACLRALYGFVYTPLAAKKNSYGIVEYTPQAYRPADLDMFAKNFSSIGPSLVGSRPVLKSIDGGVVQNETASFGVNGESNLDLQYAMNLVTGYQNITLYQTGDLEMGASFNNLLDALDGSYCTFEGGDDPENDGIYPDTLPGGYQGDDCGTIKPANVISTSYGYDEASLSFAYSSRQCAEYAKLGLMGVTVLYSSGDNGVAGNDGCLTPDGSESEDGKIFNPSFPSTCPFVTSVGATQVNPGAQVTDPESACDQVIFSGGGFSNYFAIPDYQKGAVAAYLSANPPPYAATIYNSTGGSRAYPDISANGANYVVAVDNAFGLVYGTSASSPVVGAILTMVNDQRIFWGKKPIGFINPTIYSPAFKGAFNDITNGTNPGCGTVGFSAAKGYDPVTGLGTPNFPKLLALWLLLP</sequence>
<dbReference type="EMBL" id="JARJLG010000334">
    <property type="protein sequence ID" value="KAJ7716256.1"/>
    <property type="molecule type" value="Genomic_DNA"/>
</dbReference>
<keyword evidence="8 16" id="KW-0732">Signal</keyword>
<evidence type="ECO:0000256" key="13">
    <source>
        <dbReference type="ARBA" id="ARBA00023145"/>
    </source>
</evidence>